<dbReference type="Gene3D" id="3.40.50.1820">
    <property type="entry name" value="alpha/beta hydrolase"/>
    <property type="match status" value="1"/>
</dbReference>
<evidence type="ECO:0000313" key="1">
    <source>
        <dbReference type="EMBL" id="PHU41199.1"/>
    </source>
</evidence>
<accession>A0A2G3ECZ5</accession>
<dbReference type="AlphaFoldDB" id="A0A2G3ECZ5"/>
<dbReference type="EMBL" id="PDYH01000008">
    <property type="protein sequence ID" value="PHU41199.1"/>
    <property type="molecule type" value="Genomic_DNA"/>
</dbReference>
<reference evidence="1" key="1">
    <citation type="submission" date="2017-10" db="EMBL/GenBank/DDBJ databases">
        <title>Resolving the taxonomy of Roseburia spp., Eubacterium rectale and Agathobacter spp. through phylogenomic analysis.</title>
        <authorList>
            <person name="Sheridan P.O."/>
            <person name="Walker A.W."/>
            <person name="Duncan S.H."/>
            <person name="Scott K.P."/>
            <person name="Toole P.W.O."/>
            <person name="Luis P."/>
            <person name="Flint H.J."/>
        </authorList>
    </citation>
    <scope>NUCLEOTIDE SEQUENCE [LARGE SCALE GENOMIC DNA]</scope>
    <source>
        <strain evidence="1">JK10</strain>
    </source>
</reference>
<comment type="caution">
    <text evidence="1">The sequence shown here is derived from an EMBL/GenBank/DDBJ whole genome shotgun (WGS) entry which is preliminary data.</text>
</comment>
<keyword evidence="2" id="KW-1185">Reference proteome</keyword>
<dbReference type="Proteomes" id="UP000224317">
    <property type="component" value="Unassembled WGS sequence"/>
</dbReference>
<dbReference type="InterPro" id="IPR029058">
    <property type="entry name" value="AB_hydrolase_fold"/>
</dbReference>
<dbReference type="RefSeq" id="WP_099412734.1">
    <property type="nucleotide sequence ID" value="NZ_PDYH01000008.1"/>
</dbReference>
<sequence>MAEEKFSDAQIALLEQLTYIDDEVLAAAGIKDKNLLAIKEGMKIEDILKEFDDKQIELLREKGDKKIGGACISGEEWASIIETLQNDSDLADLKVVRCDQNKAGTANMYVCYEDTKTGQGIITFKGTTGYKEWYDNCDGLTKEETECQVEAQKFYKEVAGQFDDIIVAGHSKGANKAMFVTITADDGKISRCIAFDGPGFSNEFLKKYADKIEKNSEKIINYALSVDFVHGLMKQVPNATMVYVQGYGLSDATNYHSPNSFFVTDDDGNIQLQNGEPQFEQVNENENIKQIHGFLTYIMDAYSKKDLEEIGDFAGHILGYSLGGGEDGAEKAKEYFYNNKDKVKKLVSMIKVYGQVNNLSQEDLDNLIKTFGIGIGQSMIAELVCAAVHDEENIDTLFDMNEAVEEHGMLFAGPDLAQGAYNIYGNIVGEVMDDAAENVAQTGQSVGTNVGIVGTIPGIVGDIIGQQTGGMTGSIIETVGDGTASANQAVGEFIIDASEAVGDTIDAAGDVLETLYHSAGEFWGDVAEGMQDVGTTVGQHIAENAEEIVDCAIPFVGLTTYNPFLYGNVMGKTLIKPEADNQMQANRRMSTHH</sequence>
<dbReference type="Pfam" id="PF11187">
    <property type="entry name" value="Mbeg1-like"/>
    <property type="match status" value="1"/>
</dbReference>
<dbReference type="InterPro" id="IPR024499">
    <property type="entry name" value="Mbeg1-like"/>
</dbReference>
<dbReference type="SUPFAM" id="SSF53474">
    <property type="entry name" value="alpha/beta-Hydrolases"/>
    <property type="match status" value="1"/>
</dbReference>
<evidence type="ECO:0008006" key="3">
    <source>
        <dbReference type="Google" id="ProtNLM"/>
    </source>
</evidence>
<evidence type="ECO:0000313" key="2">
    <source>
        <dbReference type="Proteomes" id="UP000224317"/>
    </source>
</evidence>
<gene>
    <name evidence="1" type="ORF">CSX00_02480</name>
</gene>
<name>A0A2G3ECZ5_9FIRM</name>
<proteinExistence type="predicted"/>
<protein>
    <recommendedName>
        <fullName evidence="3">DUF2974 domain-containing protein</fullName>
    </recommendedName>
</protein>
<organism evidence="1 2">
    <name type="scientific">Pseudobutyrivibrio ruminis</name>
    <dbReference type="NCBI Taxonomy" id="46206"/>
    <lineage>
        <taxon>Bacteria</taxon>
        <taxon>Bacillati</taxon>
        <taxon>Bacillota</taxon>
        <taxon>Clostridia</taxon>
        <taxon>Lachnospirales</taxon>
        <taxon>Lachnospiraceae</taxon>
        <taxon>Pseudobutyrivibrio</taxon>
    </lineage>
</organism>